<protein>
    <recommendedName>
        <fullName evidence="1">Alkylated DNA repair protein AlkB homologue 8 N-terminal domain-containing protein</fullName>
    </recommendedName>
</protein>
<feature type="domain" description="Alkylated DNA repair protein AlkB homologue 8 N-terminal" evidence="1">
    <location>
        <begin position="43"/>
        <end position="84"/>
    </location>
</feature>
<dbReference type="Proteomes" id="UP000823561">
    <property type="component" value="Chromosome 10"/>
</dbReference>
<comment type="caution">
    <text evidence="2">The sequence shown here is derived from an EMBL/GenBank/DDBJ whole genome shotgun (WGS) entry which is preliminary data.</text>
</comment>
<reference evidence="2" key="1">
    <citation type="submission" date="2020-10" db="EMBL/GenBank/DDBJ databases">
        <title>Chromosome-scale genome assembly of the Allis shad, Alosa alosa.</title>
        <authorList>
            <person name="Margot Z."/>
            <person name="Christophe K."/>
            <person name="Cabau C."/>
            <person name="Louis A."/>
            <person name="Berthelot C."/>
            <person name="Parey E."/>
            <person name="Roest Crollius H."/>
            <person name="Montfort J."/>
            <person name="Robinson-Rechavi M."/>
            <person name="Bucao C."/>
            <person name="Bouchez O."/>
            <person name="Gislard M."/>
            <person name="Lluch J."/>
            <person name="Milhes M."/>
            <person name="Lampietro C."/>
            <person name="Lopez Roques C."/>
            <person name="Donnadieu C."/>
            <person name="Braasch I."/>
            <person name="Desvignes T."/>
            <person name="Postlethwait J."/>
            <person name="Bobe J."/>
            <person name="Guiguen Y."/>
        </authorList>
    </citation>
    <scope>NUCLEOTIDE SEQUENCE</scope>
    <source>
        <strain evidence="2">M-15738</strain>
        <tissue evidence="2">Blood</tissue>
    </source>
</reference>
<accession>A0AAV6GJ91</accession>
<dbReference type="AlphaFoldDB" id="A0AAV6GJ91"/>
<dbReference type="Pfam" id="PF09004">
    <property type="entry name" value="ALKBH8_N"/>
    <property type="match status" value="1"/>
</dbReference>
<evidence type="ECO:0000313" key="3">
    <source>
        <dbReference type="Proteomes" id="UP000823561"/>
    </source>
</evidence>
<dbReference type="GO" id="GO:0008168">
    <property type="term" value="F:methyltransferase activity"/>
    <property type="evidence" value="ECO:0007669"/>
    <property type="project" value="InterPro"/>
</dbReference>
<dbReference type="GO" id="GO:0016706">
    <property type="term" value="F:2-oxoglutarate-dependent dioxygenase activity"/>
    <property type="evidence" value="ECO:0007669"/>
    <property type="project" value="InterPro"/>
</dbReference>
<sequence length="202" mass="23751">MVWDYRRQQQNYSYTPLMISGQPVERVTSFKYLGVHITEDLTWTVNTQYVLKKSRQRLYFLRQLRKFKVSTSIMKAFYTSAVESVLTGSIITWYGNSTVRDCSTLQRVVRSAERTIRTQLPALQDIYSRRVLLRAQKILKDSSHPNNGLFLPLKSRRRLCSHKARTERLRRSFYPQAIRTLNSHYTDFAHIHSSALSNISQL</sequence>
<evidence type="ECO:0000259" key="1">
    <source>
        <dbReference type="Pfam" id="PF09004"/>
    </source>
</evidence>
<dbReference type="InterPro" id="IPR015095">
    <property type="entry name" value="AlkB_hom8_N"/>
</dbReference>
<keyword evidence="3" id="KW-1185">Reference proteome</keyword>
<name>A0AAV6GJ91_9TELE</name>
<gene>
    <name evidence="2" type="ORF">AALO_G00140940</name>
</gene>
<evidence type="ECO:0000313" key="2">
    <source>
        <dbReference type="EMBL" id="KAG5274859.1"/>
    </source>
</evidence>
<dbReference type="EMBL" id="JADWDJ010000010">
    <property type="protein sequence ID" value="KAG5274859.1"/>
    <property type="molecule type" value="Genomic_DNA"/>
</dbReference>
<organism evidence="2 3">
    <name type="scientific">Alosa alosa</name>
    <name type="common">allis shad</name>
    <dbReference type="NCBI Taxonomy" id="278164"/>
    <lineage>
        <taxon>Eukaryota</taxon>
        <taxon>Metazoa</taxon>
        <taxon>Chordata</taxon>
        <taxon>Craniata</taxon>
        <taxon>Vertebrata</taxon>
        <taxon>Euteleostomi</taxon>
        <taxon>Actinopterygii</taxon>
        <taxon>Neopterygii</taxon>
        <taxon>Teleostei</taxon>
        <taxon>Clupei</taxon>
        <taxon>Clupeiformes</taxon>
        <taxon>Clupeoidei</taxon>
        <taxon>Clupeidae</taxon>
        <taxon>Alosa</taxon>
    </lineage>
</organism>
<proteinExistence type="predicted"/>